<feature type="transmembrane region" description="Helical" evidence="8">
    <location>
        <begin position="361"/>
        <end position="384"/>
    </location>
</feature>
<feature type="transmembrane region" description="Helical" evidence="8">
    <location>
        <begin position="426"/>
        <end position="448"/>
    </location>
</feature>
<evidence type="ECO:0000256" key="3">
    <source>
        <dbReference type="ARBA" id="ARBA00022448"/>
    </source>
</evidence>
<feature type="transmembrane region" description="Helical" evidence="8">
    <location>
        <begin position="137"/>
        <end position="158"/>
    </location>
</feature>
<feature type="domain" description="Amino acid transporter transmembrane" evidence="9">
    <location>
        <begin position="62"/>
        <end position="448"/>
    </location>
</feature>
<proteinExistence type="inferred from homology"/>
<comment type="similarity">
    <text evidence="2">Belongs to the amino acid/polyamine transporter 2 family.</text>
</comment>
<keyword evidence="7 8" id="KW-0472">Membrane</keyword>
<keyword evidence="3" id="KW-0813">Transport</keyword>
<feature type="transmembrane region" description="Helical" evidence="8">
    <location>
        <begin position="205"/>
        <end position="225"/>
    </location>
</feature>
<keyword evidence="4 8" id="KW-0812">Transmembrane</keyword>
<feature type="transmembrane region" description="Helical" evidence="8">
    <location>
        <begin position="320"/>
        <end position="340"/>
    </location>
</feature>
<sequence>MDQESDLSIHQSVQVGKDGFPINVVQKNYSSDSLSDQEDAESIYSYSNKEVGDETTNVIGHTSFMGTVLNLLNSTIGAGILGVPNTFVNTGMILSIVILLIMGVLSLIATDLLLVLGQETSSTSLGELTEKILGRGGSLTLSILNLVFSLTALVAYLVLAGDMITSFFDLGGIDLTSLGKHALMILIYALAIPIALTIPRNISFLKYFSTTTVFCISFFCISMLYKCIANHKISETTVMAKCDLSLFSSLSIYALTFSFPSVIFAVTQTCDRDLKKRKKIVLVGLIICVFFVVFPGVCSYLIFGKDTDPNILKNFDSKDVLIIICRVAFLVIVSCSYPMVAQNHESMWSTLIFKDGSPAKLVTWKRAIILVLANIFPLLVAMFLPSVKPALSIGGALGGCLVDFVFPSVLYLKLHRGNHPLYYWKNVLLIAFAIFGILAAVISTYQSIVDAIHAFS</sequence>
<evidence type="ECO:0000256" key="8">
    <source>
        <dbReference type="SAM" id="Phobius"/>
    </source>
</evidence>
<gene>
    <name evidence="10" type="ORF">M9Y10_033875</name>
</gene>
<dbReference type="Proteomes" id="UP001470230">
    <property type="component" value="Unassembled WGS sequence"/>
</dbReference>
<protein>
    <recommendedName>
        <fullName evidence="9">Amino acid transporter transmembrane domain-containing protein</fullName>
    </recommendedName>
</protein>
<dbReference type="EMBL" id="JAPFFF010000005">
    <property type="protein sequence ID" value="KAK8889131.1"/>
    <property type="molecule type" value="Genomic_DNA"/>
</dbReference>
<comment type="subcellular location">
    <subcellularLocation>
        <location evidence="1">Membrane</location>
        <topology evidence="1">Multi-pass membrane protein</topology>
    </subcellularLocation>
</comment>
<evidence type="ECO:0000256" key="1">
    <source>
        <dbReference type="ARBA" id="ARBA00004141"/>
    </source>
</evidence>
<evidence type="ECO:0000256" key="2">
    <source>
        <dbReference type="ARBA" id="ARBA00008066"/>
    </source>
</evidence>
<organism evidence="10 11">
    <name type="scientific">Tritrichomonas musculus</name>
    <dbReference type="NCBI Taxonomy" id="1915356"/>
    <lineage>
        <taxon>Eukaryota</taxon>
        <taxon>Metamonada</taxon>
        <taxon>Parabasalia</taxon>
        <taxon>Tritrichomonadida</taxon>
        <taxon>Tritrichomonadidae</taxon>
        <taxon>Tritrichomonas</taxon>
    </lineage>
</organism>
<feature type="transmembrane region" description="Helical" evidence="8">
    <location>
        <begin position="92"/>
        <end position="116"/>
    </location>
</feature>
<evidence type="ECO:0000313" key="11">
    <source>
        <dbReference type="Proteomes" id="UP001470230"/>
    </source>
</evidence>
<evidence type="ECO:0000256" key="6">
    <source>
        <dbReference type="ARBA" id="ARBA00022989"/>
    </source>
</evidence>
<keyword evidence="11" id="KW-1185">Reference proteome</keyword>
<comment type="caution">
    <text evidence="10">The sequence shown here is derived from an EMBL/GenBank/DDBJ whole genome shotgun (WGS) entry which is preliminary data.</text>
</comment>
<feature type="transmembrane region" description="Helical" evidence="8">
    <location>
        <begin position="178"/>
        <end position="198"/>
    </location>
</feature>
<keyword evidence="5" id="KW-0029">Amino-acid transport</keyword>
<feature type="transmembrane region" description="Helical" evidence="8">
    <location>
        <begin position="245"/>
        <end position="268"/>
    </location>
</feature>
<evidence type="ECO:0000259" key="9">
    <source>
        <dbReference type="Pfam" id="PF01490"/>
    </source>
</evidence>
<evidence type="ECO:0000256" key="4">
    <source>
        <dbReference type="ARBA" id="ARBA00022692"/>
    </source>
</evidence>
<feature type="transmembrane region" description="Helical" evidence="8">
    <location>
        <begin position="280"/>
        <end position="304"/>
    </location>
</feature>
<evidence type="ECO:0000313" key="10">
    <source>
        <dbReference type="EMBL" id="KAK8889131.1"/>
    </source>
</evidence>
<name>A0ABR2KEC2_9EUKA</name>
<dbReference type="PANTHER" id="PTHR22950">
    <property type="entry name" value="AMINO ACID TRANSPORTER"/>
    <property type="match status" value="1"/>
</dbReference>
<dbReference type="InterPro" id="IPR013057">
    <property type="entry name" value="AA_transpt_TM"/>
</dbReference>
<evidence type="ECO:0000256" key="7">
    <source>
        <dbReference type="ARBA" id="ARBA00023136"/>
    </source>
</evidence>
<accession>A0ABR2KEC2</accession>
<dbReference type="Pfam" id="PF01490">
    <property type="entry name" value="Aa_trans"/>
    <property type="match status" value="1"/>
</dbReference>
<evidence type="ECO:0000256" key="5">
    <source>
        <dbReference type="ARBA" id="ARBA00022970"/>
    </source>
</evidence>
<dbReference type="PANTHER" id="PTHR22950:SF458">
    <property type="entry name" value="SODIUM-COUPLED NEUTRAL AMINO ACID TRANSPORTER 11-RELATED"/>
    <property type="match status" value="1"/>
</dbReference>
<keyword evidence="6 8" id="KW-1133">Transmembrane helix</keyword>
<reference evidence="10 11" key="1">
    <citation type="submission" date="2024-04" db="EMBL/GenBank/DDBJ databases">
        <title>Tritrichomonas musculus Genome.</title>
        <authorList>
            <person name="Alves-Ferreira E."/>
            <person name="Grigg M."/>
            <person name="Lorenzi H."/>
            <person name="Galac M."/>
        </authorList>
    </citation>
    <scope>NUCLEOTIDE SEQUENCE [LARGE SCALE GENOMIC DNA]</scope>
    <source>
        <strain evidence="10 11">EAF2021</strain>
    </source>
</reference>
<feature type="transmembrane region" description="Helical" evidence="8">
    <location>
        <begin position="390"/>
        <end position="414"/>
    </location>
</feature>